<evidence type="ECO:0000259" key="6">
    <source>
        <dbReference type="Pfam" id="PF00496"/>
    </source>
</evidence>
<evidence type="ECO:0000313" key="8">
    <source>
        <dbReference type="Proteomes" id="UP000320314"/>
    </source>
</evidence>
<comment type="similarity">
    <text evidence="2">Belongs to the bacterial solute-binding protein 5 family.</text>
</comment>
<reference evidence="7 8" key="1">
    <citation type="submission" date="2019-06" db="EMBL/GenBank/DDBJ databases">
        <authorList>
            <person name="Li M."/>
        </authorList>
    </citation>
    <scope>NUCLEOTIDE SEQUENCE [LARGE SCALE GENOMIC DNA]</scope>
    <source>
        <strain evidence="7 8">BGMRC6574</strain>
    </source>
</reference>
<dbReference type="PIRSF" id="PIRSF002741">
    <property type="entry name" value="MppA"/>
    <property type="match status" value="1"/>
</dbReference>
<name>A0A506U993_9HYPH</name>
<keyword evidence="8" id="KW-1185">Reference proteome</keyword>
<keyword evidence="3" id="KW-0813">Transport</keyword>
<dbReference type="GO" id="GO:0030288">
    <property type="term" value="C:outer membrane-bounded periplasmic space"/>
    <property type="evidence" value="ECO:0007669"/>
    <property type="project" value="UniProtKB-ARBA"/>
</dbReference>
<evidence type="ECO:0000256" key="3">
    <source>
        <dbReference type="ARBA" id="ARBA00022448"/>
    </source>
</evidence>
<feature type="chain" id="PRO_5021288152" evidence="5">
    <location>
        <begin position="26"/>
        <end position="555"/>
    </location>
</feature>
<feature type="signal peptide" evidence="5">
    <location>
        <begin position="1"/>
        <end position="25"/>
    </location>
</feature>
<dbReference type="Gene3D" id="3.40.190.10">
    <property type="entry name" value="Periplasmic binding protein-like II"/>
    <property type="match status" value="1"/>
</dbReference>
<dbReference type="CDD" id="cd00995">
    <property type="entry name" value="PBP2_NikA_DppA_OppA_like"/>
    <property type="match status" value="1"/>
</dbReference>
<dbReference type="EMBL" id="VHLH01000010">
    <property type="protein sequence ID" value="TPW29651.1"/>
    <property type="molecule type" value="Genomic_DNA"/>
</dbReference>
<dbReference type="SUPFAM" id="SSF53850">
    <property type="entry name" value="Periplasmic binding protein-like II"/>
    <property type="match status" value="1"/>
</dbReference>
<dbReference type="InterPro" id="IPR039424">
    <property type="entry name" value="SBP_5"/>
</dbReference>
<comment type="subcellular location">
    <subcellularLocation>
        <location evidence="1">Periplasm</location>
    </subcellularLocation>
</comment>
<sequence>MKKAFYAGVATLAIGIALGAMPAKAQSSGDKGATDASATKAQDGGAITVTFNNDVATLDPAIGYDWQNWSMIKSLFDGLMGYKAGTTELEPDLAESYTVSDDGKTYTFKLRDGVKFHNGRTMTADDVQYSLDRVVDPKTKSPGAGFFSSIAGYQDVADGKAEHLKGVKVVDPHTVEIDLDEPDAAFLHKMALNFAFVVPKEAVEKYGDDFGKNPVGTGAFKMKNWSLGQQLVFVKNDDYFRKGLPHLDQITFQFGQEPIVALLRLQRGEVDIAGDGIPPAKFLEVMNDPKQKKEVVSGDQLQTGYITMNTTEKPFDDVKVRKAVNMAINKRRIIQIINGRATPASQPLPPLMPAYDKSYEGYKYDPEAAKKMLADAGHPDGFETQLYVYNTDPQPRIAQAIQQDLSKIGIKVDIKSLAQANVISAGGSKDGVPMIWSGGMAWIADYPDPSNFYWPILGCSGAAEGGWNWAKYCNEDLDAEAAKADAIVAPGKQQQRYDMWKDVYHKVMDDAPWVPVFHEKRYTIKSDRMGGPDKFYADPINIPVNYDHVWVKNVQ</sequence>
<comment type="caution">
    <text evidence="7">The sequence shown here is derived from an EMBL/GenBank/DDBJ whole genome shotgun (WGS) entry which is preliminary data.</text>
</comment>
<dbReference type="Gene3D" id="3.10.105.10">
    <property type="entry name" value="Dipeptide-binding Protein, Domain 3"/>
    <property type="match status" value="1"/>
</dbReference>
<dbReference type="AlphaFoldDB" id="A0A506U993"/>
<dbReference type="PANTHER" id="PTHR30290:SF9">
    <property type="entry name" value="OLIGOPEPTIDE-BINDING PROTEIN APPA"/>
    <property type="match status" value="1"/>
</dbReference>
<dbReference type="OrthoDB" id="9803988at2"/>
<feature type="domain" description="Solute-binding protein family 5" evidence="6">
    <location>
        <begin position="88"/>
        <end position="462"/>
    </location>
</feature>
<dbReference type="Proteomes" id="UP000320314">
    <property type="component" value="Unassembled WGS sequence"/>
</dbReference>
<protein>
    <submittedName>
        <fullName evidence="7">ABC transporter substrate-binding protein</fullName>
    </submittedName>
</protein>
<evidence type="ECO:0000256" key="2">
    <source>
        <dbReference type="ARBA" id="ARBA00005695"/>
    </source>
</evidence>
<dbReference type="Pfam" id="PF00496">
    <property type="entry name" value="SBP_bac_5"/>
    <property type="match status" value="1"/>
</dbReference>
<dbReference type="GO" id="GO:1904680">
    <property type="term" value="F:peptide transmembrane transporter activity"/>
    <property type="evidence" value="ECO:0007669"/>
    <property type="project" value="TreeGrafter"/>
</dbReference>
<dbReference type="GO" id="GO:0043190">
    <property type="term" value="C:ATP-binding cassette (ABC) transporter complex"/>
    <property type="evidence" value="ECO:0007669"/>
    <property type="project" value="InterPro"/>
</dbReference>
<dbReference type="PANTHER" id="PTHR30290">
    <property type="entry name" value="PERIPLASMIC BINDING COMPONENT OF ABC TRANSPORTER"/>
    <property type="match status" value="1"/>
</dbReference>
<evidence type="ECO:0000256" key="5">
    <source>
        <dbReference type="SAM" id="SignalP"/>
    </source>
</evidence>
<dbReference type="InterPro" id="IPR000914">
    <property type="entry name" value="SBP_5_dom"/>
</dbReference>
<evidence type="ECO:0000256" key="1">
    <source>
        <dbReference type="ARBA" id="ARBA00004418"/>
    </source>
</evidence>
<proteinExistence type="inferred from homology"/>
<dbReference type="PROSITE" id="PS01040">
    <property type="entry name" value="SBP_BACTERIAL_5"/>
    <property type="match status" value="1"/>
</dbReference>
<dbReference type="InterPro" id="IPR030678">
    <property type="entry name" value="Peptide/Ni-bd"/>
</dbReference>
<dbReference type="InterPro" id="IPR023765">
    <property type="entry name" value="SBP_5_CS"/>
</dbReference>
<evidence type="ECO:0000256" key="4">
    <source>
        <dbReference type="ARBA" id="ARBA00022729"/>
    </source>
</evidence>
<dbReference type="GO" id="GO:0015833">
    <property type="term" value="P:peptide transport"/>
    <property type="evidence" value="ECO:0007669"/>
    <property type="project" value="TreeGrafter"/>
</dbReference>
<accession>A0A506U993</accession>
<gene>
    <name evidence="7" type="ORF">FJU11_07380</name>
</gene>
<organism evidence="7 8">
    <name type="scientific">Pararhizobium mangrovi</name>
    <dbReference type="NCBI Taxonomy" id="2590452"/>
    <lineage>
        <taxon>Bacteria</taxon>
        <taxon>Pseudomonadati</taxon>
        <taxon>Pseudomonadota</taxon>
        <taxon>Alphaproteobacteria</taxon>
        <taxon>Hyphomicrobiales</taxon>
        <taxon>Rhizobiaceae</taxon>
        <taxon>Rhizobium/Agrobacterium group</taxon>
        <taxon>Pararhizobium</taxon>
    </lineage>
</organism>
<evidence type="ECO:0000313" key="7">
    <source>
        <dbReference type="EMBL" id="TPW29651.1"/>
    </source>
</evidence>
<keyword evidence="4 5" id="KW-0732">Signal</keyword>